<dbReference type="AlphaFoldDB" id="A0A088RRY9"/>
<dbReference type="KEGG" id="lpan:LPMP_240050"/>
<reference evidence="1 2" key="1">
    <citation type="journal article" date="2015" name="Sci. Rep.">
        <title>The genome of Leishmania panamensis: insights into genomics of the L. (Viannia) subgenus.</title>
        <authorList>
            <person name="Llanes A."/>
            <person name="Restrepo C.M."/>
            <person name="Vecchio G.D."/>
            <person name="Anguizola F.J."/>
            <person name="Lleonart R."/>
        </authorList>
    </citation>
    <scope>NUCLEOTIDE SEQUENCE [LARGE SCALE GENOMIC DNA]</scope>
    <source>
        <strain evidence="1 2">MHOM/PA/94/PSC-1</strain>
    </source>
</reference>
<dbReference type="EMBL" id="CP009393">
    <property type="protein sequence ID" value="AIN98640.1"/>
    <property type="molecule type" value="Genomic_DNA"/>
</dbReference>
<dbReference type="OrthoDB" id="272363at2759"/>
<accession>A0A088RRY9</accession>
<evidence type="ECO:0000313" key="1">
    <source>
        <dbReference type="EMBL" id="AIN98640.1"/>
    </source>
</evidence>
<name>A0A088RRY9_LEIPA</name>
<dbReference type="Proteomes" id="UP000063063">
    <property type="component" value="Chromosome 24"/>
</dbReference>
<organism evidence="1 2">
    <name type="scientific">Leishmania panamensis</name>
    <dbReference type="NCBI Taxonomy" id="5679"/>
    <lineage>
        <taxon>Eukaryota</taxon>
        <taxon>Discoba</taxon>
        <taxon>Euglenozoa</taxon>
        <taxon>Kinetoplastea</taxon>
        <taxon>Metakinetoplastina</taxon>
        <taxon>Trypanosomatida</taxon>
        <taxon>Trypanosomatidae</taxon>
        <taxon>Leishmaniinae</taxon>
        <taxon>Leishmania</taxon>
        <taxon>Leishmania guyanensis species complex</taxon>
    </lineage>
</organism>
<proteinExistence type="predicted"/>
<gene>
    <name evidence="1" type="ORF">LPMP_240050</name>
</gene>
<dbReference type="RefSeq" id="XP_010699347.1">
    <property type="nucleotide sequence ID" value="XM_010701045.1"/>
</dbReference>
<protein>
    <submittedName>
        <fullName evidence="1">Uncharacterized protein</fullName>
    </submittedName>
</protein>
<evidence type="ECO:0000313" key="2">
    <source>
        <dbReference type="Proteomes" id="UP000063063"/>
    </source>
</evidence>
<dbReference type="GeneID" id="22575414"/>
<dbReference type="VEuPathDB" id="TriTrypDB:LPAL13_240005300"/>
<dbReference type="VEuPathDB" id="TriTrypDB:LPMP_240050"/>
<sequence length="466" mass="51965">MIRLLALLRCASFGVREDRQALARHHLSLLDKRHWKLTTPSRALPVVEVLMRSGVLMDRLEKSSTKPLACLIPSMTKKERSLVEKLSYVLHQNLPPTASPIDRNARREDETIRAAYSVACATGTCTIDVLVDVIFVRHLRSPSSALMLLELVVSRCAKVSWTRGKPCPSKEMLDSICDLLAQHEQSLDFRAIWFLLSLLSATPQFSDSQITPSAGKRLFRLCVHRIHHLLPLLGVEDHLLAYLQLARIEGYEKPFIVLGEIERLLLSTSLGDYTGVSTNVLLRFMTMPFAARHVDLNLRLCAGWCAVSRITDFTQEECLAAFTIVAALHEGCSAESATAVAPLRHWETLHDALFAQVFFIAHDLTAADCFRILDQSELINISGWGITVPQMLLEKLKKRILSECKRCAIDECCAPETAELLLCVALGLQSLMQRYTVLPSNAVDEHAVTECIALLEDCITLAPPHG</sequence>
<dbReference type="eggNOG" id="ENOG502S5WZ">
    <property type="taxonomic scope" value="Eukaryota"/>
</dbReference>
<keyword evidence="2" id="KW-1185">Reference proteome</keyword>